<evidence type="ECO:0000256" key="1">
    <source>
        <dbReference type="ARBA" id="ARBA00023002"/>
    </source>
</evidence>
<accession>A0ABV8I186</accession>
<evidence type="ECO:0000259" key="2">
    <source>
        <dbReference type="Pfam" id="PF01243"/>
    </source>
</evidence>
<dbReference type="Proteomes" id="UP001595765">
    <property type="component" value="Unassembled WGS sequence"/>
</dbReference>
<dbReference type="Pfam" id="PF01243">
    <property type="entry name" value="PNPOx_N"/>
    <property type="match status" value="1"/>
</dbReference>
<dbReference type="InterPro" id="IPR011576">
    <property type="entry name" value="Pyridox_Oxase_N"/>
</dbReference>
<keyword evidence="4" id="KW-1185">Reference proteome</keyword>
<organism evidence="3 4">
    <name type="scientific">Streptomyces polygonati</name>
    <dbReference type="NCBI Taxonomy" id="1617087"/>
    <lineage>
        <taxon>Bacteria</taxon>
        <taxon>Bacillati</taxon>
        <taxon>Actinomycetota</taxon>
        <taxon>Actinomycetes</taxon>
        <taxon>Kitasatosporales</taxon>
        <taxon>Streptomycetaceae</taxon>
        <taxon>Streptomyces</taxon>
    </lineage>
</organism>
<dbReference type="EC" id="1.-.-.-" evidence="3"/>
<dbReference type="NCBIfam" id="TIGR03666">
    <property type="entry name" value="Rv2061_F420"/>
    <property type="match status" value="1"/>
</dbReference>
<dbReference type="InterPro" id="IPR012349">
    <property type="entry name" value="Split_barrel_FMN-bd"/>
</dbReference>
<dbReference type="EMBL" id="JBHSBB010000047">
    <property type="protein sequence ID" value="MFC4036239.1"/>
    <property type="molecule type" value="Genomic_DNA"/>
</dbReference>
<reference evidence="4" key="1">
    <citation type="journal article" date="2019" name="Int. J. Syst. Evol. Microbiol.">
        <title>The Global Catalogue of Microorganisms (GCM) 10K type strain sequencing project: providing services to taxonomists for standard genome sequencing and annotation.</title>
        <authorList>
            <consortium name="The Broad Institute Genomics Platform"/>
            <consortium name="The Broad Institute Genome Sequencing Center for Infectious Disease"/>
            <person name="Wu L."/>
            <person name="Ma J."/>
        </authorList>
    </citation>
    <scope>NUCLEOTIDE SEQUENCE [LARGE SCALE GENOMIC DNA]</scope>
    <source>
        <strain evidence="4">CGMCC 4.7237</strain>
    </source>
</reference>
<evidence type="ECO:0000313" key="4">
    <source>
        <dbReference type="Proteomes" id="UP001595765"/>
    </source>
</evidence>
<sequence length="146" mass="16216">MSTPSSDFHRTLDRIGQGKYVSLTTFRRGGQPVPTPVGGLVHDGTLYVLTPPETGKVKRIRANPQVTVAPCDMKGTVPAGESAARATARLLDPAATARVQDMMRRRFLMYRLVRLVDRALRRERRLVAIAIDITDRVQPIPIPFVQ</sequence>
<dbReference type="InterPro" id="IPR052019">
    <property type="entry name" value="F420H2_bilvrd_red/Heme_oxyg"/>
</dbReference>
<dbReference type="Gene3D" id="2.30.110.10">
    <property type="entry name" value="Electron Transport, Fmn-binding Protein, Chain A"/>
    <property type="match status" value="1"/>
</dbReference>
<dbReference type="RefSeq" id="WP_386437584.1">
    <property type="nucleotide sequence ID" value="NZ_JBHSBB010000047.1"/>
</dbReference>
<gene>
    <name evidence="3" type="ORF">ACFO3J_33050</name>
</gene>
<dbReference type="InterPro" id="IPR019965">
    <property type="entry name" value="PPOX_F420-dep_Rv2061_put"/>
</dbReference>
<dbReference type="PANTHER" id="PTHR35176:SF11">
    <property type="entry name" value="PYRIDOXAMINE 5'-PHOSPHATE OXIDASE FAMILY PROTEIN"/>
    <property type="match status" value="1"/>
</dbReference>
<evidence type="ECO:0000313" key="3">
    <source>
        <dbReference type="EMBL" id="MFC4036239.1"/>
    </source>
</evidence>
<dbReference type="SUPFAM" id="SSF50475">
    <property type="entry name" value="FMN-binding split barrel"/>
    <property type="match status" value="1"/>
</dbReference>
<comment type="caution">
    <text evidence="3">The sequence shown here is derived from an EMBL/GenBank/DDBJ whole genome shotgun (WGS) entry which is preliminary data.</text>
</comment>
<feature type="domain" description="Pyridoxamine 5'-phosphate oxidase N-terminal" evidence="2">
    <location>
        <begin position="17"/>
        <end position="116"/>
    </location>
</feature>
<name>A0ABV8I186_9ACTN</name>
<protein>
    <submittedName>
        <fullName evidence="3">PPOX class F420-dependent oxidoreductase</fullName>
        <ecNumber evidence="3">1.-.-.-</ecNumber>
    </submittedName>
</protein>
<dbReference type="PANTHER" id="PTHR35176">
    <property type="entry name" value="HEME OXYGENASE HI_0854-RELATED"/>
    <property type="match status" value="1"/>
</dbReference>
<dbReference type="GO" id="GO:0016491">
    <property type="term" value="F:oxidoreductase activity"/>
    <property type="evidence" value="ECO:0007669"/>
    <property type="project" value="UniProtKB-KW"/>
</dbReference>
<keyword evidence="1 3" id="KW-0560">Oxidoreductase</keyword>
<proteinExistence type="predicted"/>